<dbReference type="Gene3D" id="1.25.40.10">
    <property type="entry name" value="Tetratricopeptide repeat domain"/>
    <property type="match status" value="2"/>
</dbReference>
<keyword evidence="4" id="KW-0677">Repeat</keyword>
<dbReference type="PANTHER" id="PTHR23271">
    <property type="entry name" value="HEPATOCELLULAR CARCINOMA-ASSOCIATED ANTIGEN 66"/>
    <property type="match status" value="1"/>
</dbReference>
<dbReference type="GO" id="GO:0000462">
    <property type="term" value="P:maturation of SSU-rRNA from tricistronic rRNA transcript (SSU-rRNA, 5.8S rRNA, LSU-rRNA)"/>
    <property type="evidence" value="ECO:0007669"/>
    <property type="project" value="InterPro"/>
</dbReference>
<dbReference type="InterPro" id="IPR011990">
    <property type="entry name" value="TPR-like_helical_dom_sf"/>
</dbReference>
<gene>
    <name evidence="9" type="primary">UTP6</name>
    <name evidence="9" type="ORF">AV530_003082</name>
</gene>
<dbReference type="OrthoDB" id="28112at2759"/>
<keyword evidence="5" id="KW-0539">Nucleus</keyword>
<keyword evidence="10" id="KW-1185">Reference proteome</keyword>
<accession>A0A1V4KW80</accession>
<dbReference type="FunFam" id="1.25.40.10:FF:001123">
    <property type="entry name" value="UTP6 small subunit processome component"/>
    <property type="match status" value="1"/>
</dbReference>
<evidence type="ECO:0000259" key="7">
    <source>
        <dbReference type="Pfam" id="PF08640"/>
    </source>
</evidence>
<organism evidence="9 10">
    <name type="scientific">Patagioenas fasciata monilis</name>
    <dbReference type="NCBI Taxonomy" id="372326"/>
    <lineage>
        <taxon>Eukaryota</taxon>
        <taxon>Metazoa</taxon>
        <taxon>Chordata</taxon>
        <taxon>Craniata</taxon>
        <taxon>Vertebrata</taxon>
        <taxon>Euteleostomi</taxon>
        <taxon>Archelosauria</taxon>
        <taxon>Archosauria</taxon>
        <taxon>Dinosauria</taxon>
        <taxon>Saurischia</taxon>
        <taxon>Theropoda</taxon>
        <taxon>Coelurosauria</taxon>
        <taxon>Aves</taxon>
        <taxon>Neognathae</taxon>
        <taxon>Neoaves</taxon>
        <taxon>Columbimorphae</taxon>
        <taxon>Columbiformes</taxon>
        <taxon>Columbidae</taxon>
        <taxon>Patagioenas</taxon>
    </lineage>
</organism>
<dbReference type="Pfam" id="PF15340">
    <property type="entry name" value="COPR5"/>
    <property type="match status" value="1"/>
</dbReference>
<dbReference type="Pfam" id="PF24892">
    <property type="entry name" value="UTP6_C"/>
    <property type="match status" value="1"/>
</dbReference>
<dbReference type="EMBL" id="LSYS01001520">
    <property type="protein sequence ID" value="OPJ88561.1"/>
    <property type="molecule type" value="Genomic_DNA"/>
</dbReference>
<feature type="region of interest" description="Disordered" evidence="6">
    <location>
        <begin position="642"/>
        <end position="673"/>
    </location>
</feature>
<comment type="similarity">
    <text evidence="2">Belongs to the UTP6 family.</text>
</comment>
<evidence type="ECO:0000313" key="10">
    <source>
        <dbReference type="Proteomes" id="UP000190648"/>
    </source>
</evidence>
<feature type="domain" description="U3 small nucleolar RNA-associated protein 6 homolog C-terminal" evidence="8">
    <location>
        <begin position="307"/>
        <end position="577"/>
    </location>
</feature>
<dbReference type="FunFam" id="1.25.40.10:FF:000661">
    <property type="entry name" value="UTP6 small subunit processome component"/>
    <property type="match status" value="1"/>
</dbReference>
<protein>
    <submittedName>
        <fullName evidence="9">U3 small nucleolar RNA-associated 6-like protein</fullName>
    </submittedName>
</protein>
<dbReference type="InterPro" id="IPR056907">
    <property type="entry name" value="UTP6_C"/>
</dbReference>
<evidence type="ECO:0000256" key="5">
    <source>
        <dbReference type="ARBA" id="ARBA00023242"/>
    </source>
</evidence>
<name>A0A1V4KW80_PATFA</name>
<evidence type="ECO:0000256" key="1">
    <source>
        <dbReference type="ARBA" id="ARBA00004604"/>
    </source>
</evidence>
<dbReference type="InterPro" id="IPR055347">
    <property type="entry name" value="UTP6_N"/>
</dbReference>
<dbReference type="Pfam" id="PF08640">
    <property type="entry name" value="U3_assoc_6"/>
    <property type="match status" value="1"/>
</dbReference>
<dbReference type="GO" id="GO:0034388">
    <property type="term" value="C:Pwp2p-containing subcomplex of 90S preribosome"/>
    <property type="evidence" value="ECO:0007669"/>
    <property type="project" value="TreeGrafter"/>
</dbReference>
<dbReference type="InterPro" id="IPR029289">
    <property type="entry name" value="COPR5"/>
</dbReference>
<dbReference type="Proteomes" id="UP000190648">
    <property type="component" value="Unassembled WGS sequence"/>
</dbReference>
<comment type="caution">
    <text evidence="9">The sequence shown here is derived from an EMBL/GenBank/DDBJ whole genome shotgun (WGS) entry which is preliminary data.</text>
</comment>
<feature type="domain" description="U3 small nucleolar RNA-associated protein 6 N-terminal" evidence="7">
    <location>
        <begin position="9"/>
        <end position="91"/>
    </location>
</feature>
<dbReference type="GO" id="GO:0032040">
    <property type="term" value="C:small-subunit processome"/>
    <property type="evidence" value="ECO:0007669"/>
    <property type="project" value="TreeGrafter"/>
</dbReference>
<dbReference type="GO" id="GO:0042393">
    <property type="term" value="F:histone binding"/>
    <property type="evidence" value="ECO:0007669"/>
    <property type="project" value="InterPro"/>
</dbReference>
<dbReference type="SMART" id="SM00386">
    <property type="entry name" value="HAT"/>
    <property type="match status" value="7"/>
</dbReference>
<evidence type="ECO:0000313" key="9">
    <source>
        <dbReference type="EMBL" id="OPJ88561.1"/>
    </source>
</evidence>
<evidence type="ECO:0000256" key="2">
    <source>
        <dbReference type="ARBA" id="ARBA00010734"/>
    </source>
</evidence>
<evidence type="ECO:0000256" key="4">
    <source>
        <dbReference type="ARBA" id="ARBA00022737"/>
    </source>
</evidence>
<dbReference type="GO" id="GO:0030515">
    <property type="term" value="F:snoRNA binding"/>
    <property type="evidence" value="ECO:0007669"/>
    <property type="project" value="InterPro"/>
</dbReference>
<dbReference type="STRING" id="372326.A0A1V4KW80"/>
<evidence type="ECO:0000256" key="3">
    <source>
        <dbReference type="ARBA" id="ARBA00022552"/>
    </source>
</evidence>
<evidence type="ECO:0000259" key="8">
    <source>
        <dbReference type="Pfam" id="PF24892"/>
    </source>
</evidence>
<sequence>MAERTEQRLEDRVPELEQLERVGLFTRREVRAVLRKASALEYKIQRRALRKEDFINYIQYEINLLELIKKRRARIGYSFKKDEIENSILHRVHCLFNRAIGKWKDDVQLWLSHVAFCKQWNAKHQLSKVFSSMLAIHPNKPALWIMAAKWEMETQLSSESARHLFLRALRFHPECPKLYQEYFRMELMNAEKQRKEKKAFEQAKMDLGEFNYSEEILNGEMARIIYREAAQKIKGVEFHLAVLSIAKLFDFTQDLQKEILESLQNKYADDPLTWDYMARRELELGSLPAAQRATKQMKVSEMAQREERCCAVFEEAVRAVPTEDMWKCFITFCLERYNRKTNSEELKQKRLERTLSVFSKAHESSLLPEALYKQWLQLLLESKLSETAMEAAAAATERFSQSVEMWHMRLQVLIQLKSDCVTQCFEEAIKHVKSKGSLPLWTLWVEWSEGTNSKEDTETLYQRSLHATTPAESVTMKEKYLDWTYRNRGYKKVKKVFTSMCENRPFSLDFFRKMIQIEKEQESCKMIHLREYYERALREFGSTDSDLWLDYIKEELSHPQGKPENCGSIHWRAMKMLQGDLVEDFGGNGETDVSRLRARLTAAPPRQVMAAAESSSFEEEHLPKKRETMIWKPRKECLLKEISNVPDSESEESEFSDVSHNETDGSDPPADCAHVHPDLEDLDGEVSSMLEAVTFADLQTASVYEVEDWDKELEDSECSPYDAGDLYCGSFQENNLLASYSWHEDSFYNPGCHHAASLTFTPPVRVTEIGQFDDADE</sequence>
<comment type="subcellular location">
    <subcellularLocation>
        <location evidence="1">Nucleus</location>
        <location evidence="1">Nucleolus</location>
    </subcellularLocation>
</comment>
<reference evidence="9 10" key="1">
    <citation type="submission" date="2016-02" db="EMBL/GenBank/DDBJ databases">
        <title>Band-tailed pigeon sequencing and assembly.</title>
        <authorList>
            <person name="Soares A.E."/>
            <person name="Novak B.J."/>
            <person name="Rice E.S."/>
            <person name="O'Connell B."/>
            <person name="Chang D."/>
            <person name="Weber S."/>
            <person name="Shapiro B."/>
        </authorList>
    </citation>
    <scope>NUCLEOTIDE SEQUENCE [LARGE SCALE GENOMIC DNA]</scope>
    <source>
        <strain evidence="9">BTP2013</strain>
        <tissue evidence="9">Blood</tissue>
    </source>
</reference>
<dbReference type="InterPro" id="IPR003107">
    <property type="entry name" value="HAT"/>
</dbReference>
<dbReference type="PANTHER" id="PTHR23271:SF1">
    <property type="entry name" value="U3 SMALL NUCLEOLAR RNA-ASSOCIATED PROTEIN 6 HOMOLOG"/>
    <property type="match status" value="1"/>
</dbReference>
<proteinExistence type="inferred from homology"/>
<dbReference type="InterPro" id="IPR013949">
    <property type="entry name" value="Utp6"/>
</dbReference>
<dbReference type="AlphaFoldDB" id="A0A1V4KW80"/>
<dbReference type="SUPFAM" id="SSF48452">
    <property type="entry name" value="TPR-like"/>
    <property type="match status" value="2"/>
</dbReference>
<evidence type="ECO:0000256" key="6">
    <source>
        <dbReference type="SAM" id="MobiDB-lite"/>
    </source>
</evidence>
<keyword evidence="3" id="KW-0698">rRNA processing</keyword>